<dbReference type="AlphaFoldDB" id="A0A9W6SST5"/>
<dbReference type="RefSeq" id="WP_285667249.1">
    <property type="nucleotide sequence ID" value="NZ_BSTX01000007.1"/>
</dbReference>
<evidence type="ECO:0000313" key="1">
    <source>
        <dbReference type="EMBL" id="GLZ81693.1"/>
    </source>
</evidence>
<comment type="caution">
    <text evidence="1">The sequence shown here is derived from an EMBL/GenBank/DDBJ whole genome shotgun (WGS) entry which is preliminary data.</text>
</comment>
<evidence type="ECO:0000313" key="2">
    <source>
        <dbReference type="Proteomes" id="UP001165079"/>
    </source>
</evidence>
<reference evidence="1" key="1">
    <citation type="submission" date="2023-03" db="EMBL/GenBank/DDBJ databases">
        <title>Actinorhabdospora filicis NBRC 111898.</title>
        <authorList>
            <person name="Ichikawa N."/>
            <person name="Sato H."/>
            <person name="Tonouchi N."/>
        </authorList>
    </citation>
    <scope>NUCLEOTIDE SEQUENCE</scope>
    <source>
        <strain evidence="1">NBRC 111898</strain>
    </source>
</reference>
<accession>A0A9W6SST5</accession>
<sequence>MGTIIIPVGRSLGPFFDDKGELESYELHLGPSTASLDEDDMGVWACAHDEPDAHGELAFDRAKLREAVRDATEGFPDEETDAAIERLLEAGALLELDPEGPVEDVLRAHRFIPGGHGFGNRPDAPDECGIGPADEPVVSMSGWVYSLWARSYLDGSIWAAAEAFAADLDDVTAEDIAREFLEALPVIISVDCGYLEPLD</sequence>
<name>A0A9W6SST5_9ACTN</name>
<gene>
    <name evidence="1" type="ORF">Afil01_65000</name>
</gene>
<dbReference type="EMBL" id="BSTX01000007">
    <property type="protein sequence ID" value="GLZ81693.1"/>
    <property type="molecule type" value="Genomic_DNA"/>
</dbReference>
<protein>
    <submittedName>
        <fullName evidence="1">Uncharacterized protein</fullName>
    </submittedName>
</protein>
<dbReference type="Proteomes" id="UP001165079">
    <property type="component" value="Unassembled WGS sequence"/>
</dbReference>
<keyword evidence="2" id="KW-1185">Reference proteome</keyword>
<proteinExistence type="predicted"/>
<organism evidence="1 2">
    <name type="scientific">Actinorhabdospora filicis</name>
    <dbReference type="NCBI Taxonomy" id="1785913"/>
    <lineage>
        <taxon>Bacteria</taxon>
        <taxon>Bacillati</taxon>
        <taxon>Actinomycetota</taxon>
        <taxon>Actinomycetes</taxon>
        <taxon>Micromonosporales</taxon>
        <taxon>Micromonosporaceae</taxon>
        <taxon>Actinorhabdospora</taxon>
    </lineage>
</organism>